<evidence type="ECO:0000313" key="1">
    <source>
        <dbReference type="EMBL" id="KXA64768.1"/>
    </source>
</evidence>
<dbReference type="EMBL" id="LRQT01000019">
    <property type="protein sequence ID" value="KXA64768.1"/>
    <property type="molecule type" value="Genomic_DNA"/>
</dbReference>
<gene>
    <name evidence="1" type="ORF">HMPREF3233_00740</name>
</gene>
<proteinExistence type="predicted"/>
<sequence>MNRLTEIRSYLAMNEEIEFSYKGLECFITPNNVIWEFWVNDECVIKEPDLDTFLTIPCLEGYTISDIFANELYDEKSLYIF</sequence>
<name>A0A133S5C4_9FIRM</name>
<dbReference type="PATRIC" id="fig|39777.7.peg.727"/>
<dbReference type="Proteomes" id="UP000070226">
    <property type="component" value="Unassembled WGS sequence"/>
</dbReference>
<protein>
    <submittedName>
        <fullName evidence="1">Uncharacterized protein</fullName>
    </submittedName>
</protein>
<evidence type="ECO:0000313" key="2">
    <source>
        <dbReference type="Proteomes" id="UP000070226"/>
    </source>
</evidence>
<accession>A0A133S5C4</accession>
<dbReference type="AlphaFoldDB" id="A0A133S5C4"/>
<reference evidence="1 2" key="1">
    <citation type="submission" date="2016-01" db="EMBL/GenBank/DDBJ databases">
        <authorList>
            <person name="Oliw E.H."/>
        </authorList>
    </citation>
    <scope>NUCLEOTIDE SEQUENCE [LARGE SCALE GENOMIC DNA]</scope>
    <source>
        <strain evidence="1 2">CMW7756B</strain>
    </source>
</reference>
<comment type="caution">
    <text evidence="1">The sequence shown here is derived from an EMBL/GenBank/DDBJ whole genome shotgun (WGS) entry which is preliminary data.</text>
</comment>
<organism evidence="1">
    <name type="scientific">Veillonella atypica</name>
    <dbReference type="NCBI Taxonomy" id="39777"/>
    <lineage>
        <taxon>Bacteria</taxon>
        <taxon>Bacillati</taxon>
        <taxon>Bacillota</taxon>
        <taxon>Negativicutes</taxon>
        <taxon>Veillonellales</taxon>
        <taxon>Veillonellaceae</taxon>
        <taxon>Veillonella</taxon>
    </lineage>
</organism>